<gene>
    <name evidence="9" type="ORF">CYJ76_10225</name>
</gene>
<keyword evidence="5 7" id="KW-0472">Membrane</keyword>
<feature type="transmembrane region" description="Helical" evidence="7">
    <location>
        <begin position="241"/>
        <end position="262"/>
    </location>
</feature>
<sequence>MSTTAHTTAPPAGPAAGAPANGPGLRTLLDFTLRLTRARFGAREGESLLYLVSTLAYVVSSALAFTVAGGTWMFLRRWRAPHGVHAEYLAQDHVVGQILGFYVGLAAIACALLVPAMVGLAASAAVLGARGRERRMAALRLLGLSSGDVTRMTLVDTLVQSVIGTAAGALLYLATLPAWSLLTIQAMRVEPSEMILPVWLAAPVALATVLIGLVSAWWGLRRVRVSPLGVARRASSPALRWWRPVAFVALLVGAFVVVGRSADTGSALLPWVAMGLALATVLMGTAVVGPWLLQVVCRVLAHLPSATVVWAARRVQADPRATWRRVAPLGFLAFIGGYTSMMPLATEPPAGAPPGAEFAVATTFDITKGALITLGIGFVLAAAGTYITQASAVFERAEQSRAMHRMGASAGYLRRVAWLEVLGPLVLALALGAGLGVLLASPMATVAVSKGYERNGTGPTILGGTLAAGATLTALALLATAPLQRGVLAEQRRRAD</sequence>
<evidence type="ECO:0000256" key="6">
    <source>
        <dbReference type="SAM" id="MobiDB-lite"/>
    </source>
</evidence>
<evidence type="ECO:0000256" key="7">
    <source>
        <dbReference type="SAM" id="Phobius"/>
    </source>
</evidence>
<evidence type="ECO:0000256" key="3">
    <source>
        <dbReference type="ARBA" id="ARBA00022692"/>
    </source>
</evidence>
<keyword evidence="4 7" id="KW-1133">Transmembrane helix</keyword>
<feature type="domain" description="ABC3 transporter permease C-terminal" evidence="8">
    <location>
        <begin position="112"/>
        <end position="224"/>
    </location>
</feature>
<name>A0A2I1P8L9_9MICO</name>
<dbReference type="EMBL" id="PKIZ01000022">
    <property type="protein sequence ID" value="PKZ40963.1"/>
    <property type="molecule type" value="Genomic_DNA"/>
</dbReference>
<accession>A0A2I1P8L9</accession>
<evidence type="ECO:0000256" key="1">
    <source>
        <dbReference type="ARBA" id="ARBA00004651"/>
    </source>
</evidence>
<dbReference type="Proteomes" id="UP000234206">
    <property type="component" value="Unassembled WGS sequence"/>
</dbReference>
<evidence type="ECO:0000313" key="10">
    <source>
        <dbReference type="Proteomes" id="UP000234206"/>
    </source>
</evidence>
<proteinExistence type="predicted"/>
<evidence type="ECO:0000256" key="5">
    <source>
        <dbReference type="ARBA" id="ARBA00023136"/>
    </source>
</evidence>
<keyword evidence="10" id="KW-1185">Reference proteome</keyword>
<feature type="transmembrane region" description="Helical" evidence="7">
    <location>
        <begin position="268"/>
        <end position="293"/>
    </location>
</feature>
<comment type="caution">
    <text evidence="9">The sequence shown here is derived from an EMBL/GenBank/DDBJ whole genome shotgun (WGS) entry which is preliminary data.</text>
</comment>
<feature type="transmembrane region" description="Helical" evidence="7">
    <location>
        <begin position="149"/>
        <end position="174"/>
    </location>
</feature>
<evidence type="ECO:0000256" key="2">
    <source>
        <dbReference type="ARBA" id="ARBA00022475"/>
    </source>
</evidence>
<feature type="transmembrane region" description="Helical" evidence="7">
    <location>
        <begin position="416"/>
        <end position="441"/>
    </location>
</feature>
<feature type="transmembrane region" description="Helical" evidence="7">
    <location>
        <begin position="461"/>
        <end position="483"/>
    </location>
</feature>
<organism evidence="9 10">
    <name type="scientific">Kytococcus schroeteri</name>
    <dbReference type="NCBI Taxonomy" id="138300"/>
    <lineage>
        <taxon>Bacteria</taxon>
        <taxon>Bacillati</taxon>
        <taxon>Actinomycetota</taxon>
        <taxon>Actinomycetes</taxon>
        <taxon>Micrococcales</taxon>
        <taxon>Kytococcaceae</taxon>
        <taxon>Kytococcus</taxon>
    </lineage>
</organism>
<feature type="domain" description="ABC3 transporter permease C-terminal" evidence="8">
    <location>
        <begin position="374"/>
        <end position="476"/>
    </location>
</feature>
<feature type="transmembrane region" description="Helical" evidence="7">
    <location>
        <begin position="194"/>
        <end position="220"/>
    </location>
</feature>
<evidence type="ECO:0000313" key="9">
    <source>
        <dbReference type="EMBL" id="PKZ40963.1"/>
    </source>
</evidence>
<keyword evidence="2" id="KW-1003">Cell membrane</keyword>
<feature type="transmembrane region" description="Helical" evidence="7">
    <location>
        <begin position="48"/>
        <end position="75"/>
    </location>
</feature>
<feature type="transmembrane region" description="Helical" evidence="7">
    <location>
        <begin position="95"/>
        <end position="128"/>
    </location>
</feature>
<dbReference type="AlphaFoldDB" id="A0A2I1P8L9"/>
<dbReference type="Pfam" id="PF02687">
    <property type="entry name" value="FtsX"/>
    <property type="match status" value="2"/>
</dbReference>
<protein>
    <submittedName>
        <fullName evidence="9">ABC transporter permease</fullName>
    </submittedName>
</protein>
<feature type="transmembrane region" description="Helical" evidence="7">
    <location>
        <begin position="370"/>
        <end position="395"/>
    </location>
</feature>
<reference evidence="9 10" key="1">
    <citation type="submission" date="2017-12" db="EMBL/GenBank/DDBJ databases">
        <title>Phylogenetic diversity of female urinary microbiome.</title>
        <authorList>
            <person name="Thomas-White K."/>
            <person name="Wolfe A.J."/>
        </authorList>
    </citation>
    <scope>NUCLEOTIDE SEQUENCE [LARGE SCALE GENOMIC DNA]</scope>
    <source>
        <strain evidence="9 10">UMB1298</strain>
    </source>
</reference>
<feature type="transmembrane region" description="Helical" evidence="7">
    <location>
        <begin position="326"/>
        <end position="345"/>
    </location>
</feature>
<keyword evidence="3 7" id="KW-0812">Transmembrane</keyword>
<dbReference type="OrthoDB" id="5118998at2"/>
<feature type="region of interest" description="Disordered" evidence="6">
    <location>
        <begin position="1"/>
        <end position="21"/>
    </location>
</feature>
<evidence type="ECO:0000259" key="8">
    <source>
        <dbReference type="Pfam" id="PF02687"/>
    </source>
</evidence>
<dbReference type="RefSeq" id="WP_070704404.1">
    <property type="nucleotide sequence ID" value="NZ_JBHLVH010000017.1"/>
</dbReference>
<dbReference type="InterPro" id="IPR003838">
    <property type="entry name" value="ABC3_permease_C"/>
</dbReference>
<evidence type="ECO:0000256" key="4">
    <source>
        <dbReference type="ARBA" id="ARBA00022989"/>
    </source>
</evidence>
<comment type="subcellular location">
    <subcellularLocation>
        <location evidence="1">Cell membrane</location>
        <topology evidence="1">Multi-pass membrane protein</topology>
    </subcellularLocation>
</comment>
<dbReference type="GO" id="GO:0005886">
    <property type="term" value="C:plasma membrane"/>
    <property type="evidence" value="ECO:0007669"/>
    <property type="project" value="UniProtKB-SubCell"/>
</dbReference>